<protein>
    <submittedName>
        <fullName evidence="5">Extracellular solute-binding protein</fullName>
    </submittedName>
</protein>
<comment type="caution">
    <text evidence="5">The sequence shown here is derived from an EMBL/GenBank/DDBJ whole genome shotgun (WGS) entry which is preliminary data.</text>
</comment>
<dbReference type="Gene3D" id="3.40.190.10">
    <property type="entry name" value="Periplasmic binding protein-like II"/>
    <property type="match status" value="2"/>
</dbReference>
<dbReference type="SUPFAM" id="SSF53850">
    <property type="entry name" value="Periplasmic binding protein-like II"/>
    <property type="match status" value="1"/>
</dbReference>
<evidence type="ECO:0000256" key="1">
    <source>
        <dbReference type="ARBA" id="ARBA00008520"/>
    </source>
</evidence>
<dbReference type="EMBL" id="JADKNH010000008">
    <property type="protein sequence ID" value="MBF4694163.1"/>
    <property type="molecule type" value="Genomic_DNA"/>
</dbReference>
<dbReference type="PROSITE" id="PS51257">
    <property type="entry name" value="PROKAR_LIPOPROTEIN"/>
    <property type="match status" value="1"/>
</dbReference>
<comment type="similarity">
    <text evidence="1">Belongs to the bacterial solute-binding protein 1 family.</text>
</comment>
<dbReference type="Pfam" id="PF13416">
    <property type="entry name" value="SBP_bac_8"/>
    <property type="match status" value="1"/>
</dbReference>
<evidence type="ECO:0000256" key="3">
    <source>
        <dbReference type="ARBA" id="ARBA00022729"/>
    </source>
</evidence>
<evidence type="ECO:0000256" key="4">
    <source>
        <dbReference type="SAM" id="SignalP"/>
    </source>
</evidence>
<gene>
    <name evidence="5" type="ORF">ISU02_13660</name>
</gene>
<feature type="signal peptide" evidence="4">
    <location>
        <begin position="1"/>
        <end position="24"/>
    </location>
</feature>
<organism evidence="5 6">
    <name type="scientific">Fusibacter ferrireducens</name>
    <dbReference type="NCBI Taxonomy" id="2785058"/>
    <lineage>
        <taxon>Bacteria</taxon>
        <taxon>Bacillati</taxon>
        <taxon>Bacillota</taxon>
        <taxon>Clostridia</taxon>
        <taxon>Eubacteriales</taxon>
        <taxon>Eubacteriales Family XII. Incertae Sedis</taxon>
        <taxon>Fusibacter</taxon>
    </lineage>
</organism>
<dbReference type="PANTHER" id="PTHR30061:SF50">
    <property type="entry name" value="MALTOSE_MALTODEXTRIN-BINDING PERIPLASMIC PROTEIN"/>
    <property type="match status" value="1"/>
</dbReference>
<keyword evidence="2" id="KW-0813">Transport</keyword>
<name>A0ABR9ZUQ1_9FIRM</name>
<evidence type="ECO:0000313" key="5">
    <source>
        <dbReference type="EMBL" id="MBF4694163.1"/>
    </source>
</evidence>
<dbReference type="PANTHER" id="PTHR30061">
    <property type="entry name" value="MALTOSE-BINDING PERIPLASMIC PROTEIN"/>
    <property type="match status" value="1"/>
</dbReference>
<dbReference type="InterPro" id="IPR006059">
    <property type="entry name" value="SBP"/>
</dbReference>
<accession>A0ABR9ZUQ1</accession>
<reference evidence="5 6" key="1">
    <citation type="submission" date="2020-11" db="EMBL/GenBank/DDBJ databases">
        <title>Fusibacter basophilias sp. nov.</title>
        <authorList>
            <person name="Qiu D."/>
        </authorList>
    </citation>
    <scope>NUCLEOTIDE SEQUENCE [LARGE SCALE GENOMIC DNA]</scope>
    <source>
        <strain evidence="5 6">Q10-2</strain>
    </source>
</reference>
<dbReference type="Proteomes" id="UP000614200">
    <property type="component" value="Unassembled WGS sequence"/>
</dbReference>
<keyword evidence="6" id="KW-1185">Reference proteome</keyword>
<dbReference type="RefSeq" id="WP_194702406.1">
    <property type="nucleotide sequence ID" value="NZ_JADKNH010000008.1"/>
</dbReference>
<evidence type="ECO:0000313" key="6">
    <source>
        <dbReference type="Proteomes" id="UP000614200"/>
    </source>
</evidence>
<keyword evidence="3 4" id="KW-0732">Signal</keyword>
<sequence length="416" mass="45574">MKKSLALILVLVLALSMLSGCSQSSTKEEQTVVIYQNKVEIGEQLTAFAAAYTKETGVKVTVKTSGGDTPYAENLKAEFQSDRQPDIFVIEGMGGYNTWKSKLAPFEGDQWIDLTSLEFMADGKVYGFPVAVEGWGMAYNKDLLDKAGVDPATLTSQEGYKAAFEKIDAMKADLGITSVVAMAAGPDMRWVTGLHNFNGYLSAGLPYGDTTVLDKLLSGEPDMQRLTEYADWVELLFNYADESVLLTGNYDSQVGQFATGKSVFIHQGNWIDPWLMDNGVTFPMAFAPHASVKGEFNGIFIGAPSFYVINSDSKNQQAARDFLNYMATNEKGHEYMVNEAKMVPAFTNVKLTPSTPLSANISEWLAKGTAYTWLQNDMPDGFGMGTIAPLYESFAKGDINKQEFIDQLAGKIEALK</sequence>
<proteinExistence type="inferred from homology"/>
<feature type="chain" id="PRO_5045441589" evidence="4">
    <location>
        <begin position="25"/>
        <end position="416"/>
    </location>
</feature>
<evidence type="ECO:0000256" key="2">
    <source>
        <dbReference type="ARBA" id="ARBA00022448"/>
    </source>
</evidence>